<evidence type="ECO:0000256" key="2">
    <source>
        <dbReference type="PIRSR" id="PIRSR006487-1"/>
    </source>
</evidence>
<dbReference type="OrthoDB" id="9796287at2"/>
<evidence type="ECO:0000256" key="1">
    <source>
        <dbReference type="ARBA" id="ARBA00022946"/>
    </source>
</evidence>
<accession>A0A1H4NRG1</accession>
<keyword evidence="4" id="KW-1185">Reference proteome</keyword>
<dbReference type="InterPro" id="IPR017703">
    <property type="entry name" value="YgfZ/GCV_T_CS"/>
</dbReference>
<dbReference type="PANTHER" id="PTHR22602">
    <property type="entry name" value="TRANSFERASE CAF17, MITOCHONDRIAL-RELATED"/>
    <property type="match status" value="1"/>
</dbReference>
<dbReference type="NCBIfam" id="TIGR03317">
    <property type="entry name" value="ygfZ_signature"/>
    <property type="match status" value="1"/>
</dbReference>
<dbReference type="Gene3D" id="3.30.1360.120">
    <property type="entry name" value="Probable tRNA modification gtpase trme, domain 1"/>
    <property type="match status" value="1"/>
</dbReference>
<keyword evidence="1" id="KW-0809">Transit peptide</keyword>
<gene>
    <name evidence="3" type="ORF">SAMN04489806_2270</name>
</gene>
<dbReference type="InterPro" id="IPR045179">
    <property type="entry name" value="YgfZ/GcvT"/>
</dbReference>
<feature type="binding site" evidence="2">
    <location>
        <position position="190"/>
    </location>
    <ligand>
        <name>substrate</name>
    </ligand>
</feature>
<dbReference type="SUPFAM" id="SSF103025">
    <property type="entry name" value="Folate-binding domain"/>
    <property type="match status" value="1"/>
</dbReference>
<reference evidence="3 4" key="1">
    <citation type="submission" date="2016-10" db="EMBL/GenBank/DDBJ databases">
        <authorList>
            <person name="de Groot N.N."/>
        </authorList>
    </citation>
    <scope>NUCLEOTIDE SEQUENCE [LARGE SCALE GENOMIC DNA]</scope>
    <source>
        <strain evidence="3 4">DSM 21799</strain>
    </source>
</reference>
<sequence>MSESPFLRLPGAIELPDAVDSGVPSHYGSPNIEQRRLEAGEAIVDLSNRAVITVTGADRLSWIHSMASQDLARLAPGVSAEALFLGPQGRLEHAVKIVDDGQTMWLLAEPDSAPPLIDWLERMKFALRVEVADRTADYGTIGVMGDGPELPVAVSNGVPLRWNDPWKAVTAGGWQYATGAHPGIDWQWAEVLVPRTELASVAARVRSGELRAAGSLAAEALRVAAWRPRQATEVDEKTIPHELDWLRSAVHLHKGCYRGQETIAKVHNLGHPPRRVVMLHLDGSESALPDHGDRVLAPKGDEEREVGHITTAVMHHELGPVALAVIKRAVPADLELVVLRDETRIAAAQQVIVPTDAGATAGVPRLPRIGGRTRG</sequence>
<dbReference type="EMBL" id="FNRY01000001">
    <property type="protein sequence ID" value="SEB97398.1"/>
    <property type="molecule type" value="Genomic_DNA"/>
</dbReference>
<organism evidence="3 4">
    <name type="scientific">Paramicrobacterium humi</name>
    <dbReference type="NCBI Taxonomy" id="640635"/>
    <lineage>
        <taxon>Bacteria</taxon>
        <taxon>Bacillati</taxon>
        <taxon>Actinomycetota</taxon>
        <taxon>Actinomycetes</taxon>
        <taxon>Micrococcales</taxon>
        <taxon>Microbacteriaceae</taxon>
        <taxon>Paramicrobacterium</taxon>
    </lineage>
</organism>
<dbReference type="PANTHER" id="PTHR22602:SF0">
    <property type="entry name" value="TRANSFERASE CAF17, MITOCHONDRIAL-RELATED"/>
    <property type="match status" value="1"/>
</dbReference>
<protein>
    <submittedName>
        <fullName evidence="3">Uncharacterized protein</fullName>
    </submittedName>
</protein>
<name>A0A1H4NRG1_9MICO</name>
<dbReference type="AlphaFoldDB" id="A0A1H4NRG1"/>
<dbReference type="RefSeq" id="WP_091184157.1">
    <property type="nucleotide sequence ID" value="NZ_FNRY01000001.1"/>
</dbReference>
<evidence type="ECO:0000313" key="4">
    <source>
        <dbReference type="Proteomes" id="UP000199183"/>
    </source>
</evidence>
<dbReference type="GO" id="GO:0016226">
    <property type="term" value="P:iron-sulfur cluster assembly"/>
    <property type="evidence" value="ECO:0007669"/>
    <property type="project" value="TreeGrafter"/>
</dbReference>
<dbReference type="Proteomes" id="UP000199183">
    <property type="component" value="Unassembled WGS sequence"/>
</dbReference>
<dbReference type="STRING" id="640635.SAMN04489806_2270"/>
<proteinExistence type="predicted"/>
<dbReference type="InterPro" id="IPR027266">
    <property type="entry name" value="TrmE/GcvT-like"/>
</dbReference>
<dbReference type="PIRSF" id="PIRSF006487">
    <property type="entry name" value="GcvT"/>
    <property type="match status" value="1"/>
</dbReference>
<evidence type="ECO:0000313" key="3">
    <source>
        <dbReference type="EMBL" id="SEB97398.1"/>
    </source>
</evidence>